<evidence type="ECO:0000313" key="5">
    <source>
        <dbReference type="Proteomes" id="UP000516260"/>
    </source>
</evidence>
<dbReference type="PANTHER" id="PTHR38487:SF1">
    <property type="entry name" value="PROTEIN ZIP4 HOMOLOG"/>
    <property type="match status" value="1"/>
</dbReference>
<organism evidence="4 5">
    <name type="scientific">Takifugu bimaculatus</name>
    <dbReference type="NCBI Taxonomy" id="433685"/>
    <lineage>
        <taxon>Eukaryota</taxon>
        <taxon>Metazoa</taxon>
        <taxon>Chordata</taxon>
        <taxon>Craniata</taxon>
        <taxon>Vertebrata</taxon>
        <taxon>Euteleostomi</taxon>
        <taxon>Actinopterygii</taxon>
        <taxon>Neopterygii</taxon>
        <taxon>Teleostei</taxon>
        <taxon>Neoteleostei</taxon>
        <taxon>Acanthomorphata</taxon>
        <taxon>Eupercaria</taxon>
        <taxon>Tetraodontiformes</taxon>
        <taxon>Tetradontoidea</taxon>
        <taxon>Tetraodontidae</taxon>
        <taxon>Takifugu</taxon>
    </lineage>
</organism>
<dbReference type="PANTHER" id="PTHR38487">
    <property type="entry name" value="TESTIS EXPRESSED 11"/>
    <property type="match status" value="1"/>
</dbReference>
<evidence type="ECO:0000256" key="1">
    <source>
        <dbReference type="ARBA" id="ARBA00023254"/>
    </source>
</evidence>
<dbReference type="Pfam" id="PF08631">
    <property type="entry name" value="SPO22"/>
    <property type="match status" value="1"/>
</dbReference>
<name>A0A4Z2C416_9TELE</name>
<dbReference type="GO" id="GO:0051321">
    <property type="term" value="P:meiotic cell cycle"/>
    <property type="evidence" value="ECO:0007669"/>
    <property type="project" value="UniProtKB-KW"/>
</dbReference>
<keyword evidence="1" id="KW-0469">Meiosis</keyword>
<reference evidence="4 5" key="1">
    <citation type="submission" date="2019-04" db="EMBL/GenBank/DDBJ databases">
        <title>The sequence and de novo assembly of Takifugu bimaculatus genome using PacBio and Hi-C technologies.</title>
        <authorList>
            <person name="Xu P."/>
            <person name="Liu B."/>
            <person name="Zhou Z."/>
        </authorList>
    </citation>
    <scope>NUCLEOTIDE SEQUENCE [LARGE SCALE GENOMIC DNA]</scope>
    <source>
        <strain evidence="4">TB-2018</strain>
        <tissue evidence="4">Muscle</tissue>
    </source>
</reference>
<evidence type="ECO:0000256" key="3">
    <source>
        <dbReference type="SAM" id="Coils"/>
    </source>
</evidence>
<dbReference type="Proteomes" id="UP000516260">
    <property type="component" value="Chromosome 14"/>
</dbReference>
<dbReference type="SUPFAM" id="SSF48452">
    <property type="entry name" value="TPR-like"/>
    <property type="match status" value="1"/>
</dbReference>
<proteinExistence type="predicted"/>
<dbReference type="InterPro" id="IPR019734">
    <property type="entry name" value="TPR_rpt"/>
</dbReference>
<gene>
    <name evidence="4" type="ORF">fugu_013719</name>
</gene>
<keyword evidence="3" id="KW-0175">Coiled coil</keyword>
<dbReference type="AlphaFoldDB" id="A0A4Z2C416"/>
<protein>
    <recommendedName>
        <fullName evidence="2">Protein ZIP4 homolog</fullName>
    </recommendedName>
</protein>
<keyword evidence="5" id="KW-1185">Reference proteome</keyword>
<dbReference type="SMART" id="SM00028">
    <property type="entry name" value="TPR"/>
    <property type="match status" value="3"/>
</dbReference>
<sequence length="893" mass="100594">MQLAHPANAKTGEKLEECAIQLWNWAVTKNTGSSLTNMQKAKVRHVACSLLYCCEGETPTEGRIRKQILMASKAGRTWLDCKNPPNADIFLNLAVKSLETLYSKLTSRADRSSDTTLSKEDVEKDLLRILSFQAESALSQGNNTEALAYIQRCKDMLLRLPKDTAYLSLMCYNFGVDTYNMRKFEDSTIWLSQSYNIAKMNVKYAPESQVQARILRLLATVYVEWDCQRFQEKALNAVSLANKECMSTSGLYLKIRILLRCGASDDHIRAALSEILEVEAALDECLSTVNLLVSEDRELLAFEFLKRVCQHFEASPDLGSALVLHAELLLQRGKELLGKQKIEDIITGHYTGKQLSPQALTCLHLMLWDKACKYFEARNYSEALQWYNYSLSFFQAGQLDPNLAKLQRNRASCFLQLKQLEKAKDAVKEAERCDPGSIFTQFSVYKVAVLENNAEKAAEALKAMGLLSKAPVSREDRLLVPETAASHLLKLAAQIALENEQQEAAMKALEILCENCDDAGLLLSALRSVLTLDRSTRSQVSPRRLLTPSAALHNISHQSSLAAEQRTEYADWFRKIAWNSALYCESRPDRMRDFFVLSYQASMELSHLCPPDRGLLMGQKTCLLMAAAASLELCRKSLLSDQTEELTRVLEQIQTCREVWKTLKASGNFSTDPTDTLLLLYEFEACAKLNNPKVETVLESVLELQNVEAKVLETIAALAMEPPAHFPLLCRKALRVALALHRNPPQVDLSRCRQESPLPTQNDILSANHFHKCIHSLINLSLPSGVSEAEARVLQEAWGYYEEALSIIAASPDDFPQMETLWLLTRAWNTGILLYSLARYVEAEKWCGLAMSFVRHLGSLQESYETQMSTLYAKILDRLEKARIKHGPRAMEE</sequence>
<feature type="coiled-coil region" evidence="3">
    <location>
        <begin position="492"/>
        <end position="519"/>
    </location>
</feature>
<dbReference type="InterPro" id="IPR011990">
    <property type="entry name" value="TPR-like_helical_dom_sf"/>
</dbReference>
<dbReference type="InterPro" id="IPR013940">
    <property type="entry name" value="Spo22/ZIP4/TEX11"/>
</dbReference>
<dbReference type="Gene3D" id="1.25.40.10">
    <property type="entry name" value="Tetratricopeptide repeat domain"/>
    <property type="match status" value="1"/>
</dbReference>
<comment type="caution">
    <text evidence="4">The sequence shown here is derived from an EMBL/GenBank/DDBJ whole genome shotgun (WGS) entry which is preliminary data.</text>
</comment>
<accession>A0A4Z2C416</accession>
<dbReference type="EMBL" id="SWLE01000006">
    <property type="protein sequence ID" value="TNM99155.1"/>
    <property type="molecule type" value="Genomic_DNA"/>
</dbReference>
<evidence type="ECO:0000256" key="2">
    <source>
        <dbReference type="ARBA" id="ARBA00031845"/>
    </source>
</evidence>
<evidence type="ECO:0000313" key="4">
    <source>
        <dbReference type="EMBL" id="TNM99155.1"/>
    </source>
</evidence>